<comment type="caution">
    <text evidence="3">The sequence shown here is derived from an EMBL/GenBank/DDBJ whole genome shotgun (WGS) entry which is preliminary data.</text>
</comment>
<evidence type="ECO:0000313" key="3">
    <source>
        <dbReference type="EMBL" id="CAH2006171.1"/>
    </source>
</evidence>
<protein>
    <recommendedName>
        <fullName evidence="2">DUF4485 domain-containing protein</fullName>
    </recommendedName>
</protein>
<feature type="compositionally biased region" description="Basic residues" evidence="1">
    <location>
        <begin position="222"/>
        <end position="231"/>
    </location>
</feature>
<organism evidence="3 4">
    <name type="scientific">Acanthoscelides obtectus</name>
    <name type="common">Bean weevil</name>
    <name type="synonym">Bruchus obtectus</name>
    <dbReference type="NCBI Taxonomy" id="200917"/>
    <lineage>
        <taxon>Eukaryota</taxon>
        <taxon>Metazoa</taxon>
        <taxon>Ecdysozoa</taxon>
        <taxon>Arthropoda</taxon>
        <taxon>Hexapoda</taxon>
        <taxon>Insecta</taxon>
        <taxon>Pterygota</taxon>
        <taxon>Neoptera</taxon>
        <taxon>Endopterygota</taxon>
        <taxon>Coleoptera</taxon>
        <taxon>Polyphaga</taxon>
        <taxon>Cucujiformia</taxon>
        <taxon>Chrysomeloidea</taxon>
        <taxon>Chrysomelidae</taxon>
        <taxon>Bruchinae</taxon>
        <taxon>Bruchini</taxon>
        <taxon>Acanthoscelides</taxon>
    </lineage>
</organism>
<feature type="region of interest" description="Disordered" evidence="1">
    <location>
        <begin position="485"/>
        <end position="516"/>
    </location>
</feature>
<feature type="region of interest" description="Disordered" evidence="1">
    <location>
        <begin position="307"/>
        <end position="357"/>
    </location>
</feature>
<reference evidence="3" key="1">
    <citation type="submission" date="2022-03" db="EMBL/GenBank/DDBJ databases">
        <authorList>
            <person name="Sayadi A."/>
        </authorList>
    </citation>
    <scope>NUCLEOTIDE SEQUENCE</scope>
</reference>
<keyword evidence="4" id="KW-1185">Reference proteome</keyword>
<proteinExistence type="predicted"/>
<dbReference type="InterPro" id="IPR027831">
    <property type="entry name" value="DUF4485"/>
</dbReference>
<dbReference type="Pfam" id="PF14846">
    <property type="entry name" value="DUF4485"/>
    <property type="match status" value="1"/>
</dbReference>
<feature type="region of interest" description="Disordered" evidence="1">
    <location>
        <begin position="422"/>
        <end position="450"/>
    </location>
</feature>
<feature type="compositionally biased region" description="Pro residues" evidence="1">
    <location>
        <begin position="533"/>
        <end position="546"/>
    </location>
</feature>
<sequence>MGDAQPAQQQGKNNMDFYIRLARPLIFNLPEAQDRVLASAWVRKIKDADMGREKLRTDYIKLLLFALQRKKLVGIFSEDPTGYEKLEEFPEEYDLNEMARQILLKEKKERIQRIRRQLRGQTGDYPPYSTDLSPDLREYVAAQDIPGFGVHCYYAISKDPVNTWLKADKGVFPKMAKSAVDTSGPTPPGTTLSDSCICKPGEDPKEPLGECKAIQLQQQPAPKKKMNKKLGKTPPTAPLGKMPEPDDRTPPLWGSNLLEVRDVDNSDLLPEVEAPADARDREEEEALMREMGFVVADYMSGEIITRGHRTKRKKKPPERDQEQEGGWEGEGGEEEEGGIEGEAEEEESADTAKRREEIMQDAKLLEYFKGKLEKAQHKQKMMKFSEKLGEAVPARSGIPVTTPKPSVLPQRIPNAEMLLSSGIPGAEALPPGEQLRLPEPKPLPPGKDEPMFRMYEKITGAIEVDEQIKMILDRAAKQQALLDMNGTDEDGMGMPADQVDAEPPPEPIKPIQRGSPQATGIIGMFMDSMNEQQPPPRPVGPPPPHQQEPKMNDEEGKGMKPKRKKDGKPQKATYEPSGSPATDQQIKNIMDRAAQQQSLLDQQKFGSPGAQAFSRLLDTAQGQDIMDEAINFPASPPCPLTCPGSPGRLGMYLNESRFTKKKTLKEEATFPFGKSCKGSHLLYMLSISRLPTHVYIQCVPEVGNWG</sequence>
<dbReference type="OrthoDB" id="78101at2759"/>
<feature type="domain" description="DUF4485" evidence="2">
    <location>
        <begin position="13"/>
        <end position="90"/>
    </location>
</feature>
<feature type="compositionally biased region" description="Basic and acidic residues" evidence="1">
    <location>
        <begin position="547"/>
        <end position="558"/>
    </location>
</feature>
<evidence type="ECO:0000256" key="1">
    <source>
        <dbReference type="SAM" id="MobiDB-lite"/>
    </source>
</evidence>
<feature type="compositionally biased region" description="Basic residues" evidence="1">
    <location>
        <begin position="307"/>
        <end position="316"/>
    </location>
</feature>
<feature type="region of interest" description="Disordered" evidence="1">
    <location>
        <begin position="218"/>
        <end position="284"/>
    </location>
</feature>
<dbReference type="Proteomes" id="UP001152888">
    <property type="component" value="Unassembled WGS sequence"/>
</dbReference>
<evidence type="ECO:0000259" key="2">
    <source>
        <dbReference type="Pfam" id="PF14846"/>
    </source>
</evidence>
<dbReference type="EMBL" id="CAKOFQ010007675">
    <property type="protein sequence ID" value="CAH2006171.1"/>
    <property type="molecule type" value="Genomic_DNA"/>
</dbReference>
<feature type="compositionally biased region" description="Acidic residues" evidence="1">
    <location>
        <begin position="323"/>
        <end position="349"/>
    </location>
</feature>
<name>A0A9P0M6S0_ACAOB</name>
<dbReference type="AlphaFoldDB" id="A0A9P0M6S0"/>
<gene>
    <name evidence="3" type="ORF">ACAOBT_LOCUS28955</name>
</gene>
<evidence type="ECO:0000313" key="4">
    <source>
        <dbReference type="Proteomes" id="UP001152888"/>
    </source>
</evidence>
<feature type="region of interest" description="Disordered" evidence="1">
    <location>
        <begin position="528"/>
        <end position="584"/>
    </location>
</feature>
<accession>A0A9P0M6S0</accession>